<dbReference type="InterPro" id="IPR014757">
    <property type="entry name" value="Tscrpt_reg_IclR_C"/>
</dbReference>
<dbReference type="InterPro" id="IPR005471">
    <property type="entry name" value="Tscrpt_reg_IclR_N"/>
</dbReference>
<evidence type="ECO:0000259" key="5">
    <source>
        <dbReference type="PROSITE" id="PS51078"/>
    </source>
</evidence>
<dbReference type="InterPro" id="IPR036388">
    <property type="entry name" value="WH-like_DNA-bd_sf"/>
</dbReference>
<dbReference type="InterPro" id="IPR036390">
    <property type="entry name" value="WH_DNA-bd_sf"/>
</dbReference>
<dbReference type="PATRIC" id="fig|1398.22.peg.1962"/>
<dbReference type="SUPFAM" id="SSF46785">
    <property type="entry name" value="Winged helix' DNA-binding domain"/>
    <property type="match status" value="1"/>
</dbReference>
<dbReference type="GO" id="GO:0045892">
    <property type="term" value="P:negative regulation of DNA-templated transcription"/>
    <property type="evidence" value="ECO:0007669"/>
    <property type="project" value="UniProtKB-ARBA"/>
</dbReference>
<dbReference type="SMART" id="SM00346">
    <property type="entry name" value="HTH_ICLR"/>
    <property type="match status" value="1"/>
</dbReference>
<dbReference type="PANTHER" id="PTHR30136">
    <property type="entry name" value="HELIX-TURN-HELIX TRANSCRIPTIONAL REGULATOR, ICLR FAMILY"/>
    <property type="match status" value="1"/>
</dbReference>
<keyword evidence="3" id="KW-0804">Transcription</keyword>
<evidence type="ECO:0000256" key="3">
    <source>
        <dbReference type="ARBA" id="ARBA00023163"/>
    </source>
</evidence>
<dbReference type="Gene3D" id="1.10.10.10">
    <property type="entry name" value="Winged helix-like DNA-binding domain superfamily/Winged helix DNA-binding domain"/>
    <property type="match status" value="1"/>
</dbReference>
<reference evidence="7" key="1">
    <citation type="submission" date="2016-01" db="EMBL/GenBank/DDBJ databases">
        <authorList>
            <person name="Mitreva M."/>
            <person name="Pepin K.H."/>
            <person name="Mihindukulasuriya K.A."/>
            <person name="Fulton R."/>
            <person name="Fronick C."/>
            <person name="O'Laughlin M."/>
            <person name="Miner T."/>
            <person name="Herter B."/>
            <person name="Rosa B.A."/>
            <person name="Cordes M."/>
            <person name="Tomlinson C."/>
            <person name="Wollam A."/>
            <person name="Palsikar V.B."/>
            <person name="Mardis E.R."/>
            <person name="Wilson R.K."/>
        </authorList>
    </citation>
    <scope>NUCLEOTIDE SEQUENCE [LARGE SCALE GENOMIC DNA]</scope>
    <source>
        <strain evidence="7">GED7749B</strain>
    </source>
</reference>
<keyword evidence="1" id="KW-0805">Transcription regulation</keyword>
<dbReference type="Pfam" id="PF09339">
    <property type="entry name" value="HTH_IclR"/>
    <property type="match status" value="1"/>
</dbReference>
<sequence length="324" mass="37371">MRAIKVILNDMMHIIRLSNTSDNFTILIHHFLFWKSITSRFTTFLNYVIKRVFKVSYLATSKRREHKKMETTTEKKPYGTVLIRAKDILDYLEYRVDPVSLQEICTALNTSKSTVLKILNTLCSIDFVKREEETKKYTLGTALIRYGETARKSFNIVNVAEAVLEELNDTIGETVHLGIYEQDHVVYVKKLNGKGQIILSSQVGHTLPLYCSAMGKAYLAEQSEKDVRDYLSRITIEKRTENTITDPEKLIQDLQEVKQRGYAIDNQENEKDIYCIAVVIKRNGKIEGMMSVSAPRFRITEEKKQKMITSILEARQKIESKLNG</sequence>
<dbReference type="Pfam" id="PF01614">
    <property type="entry name" value="IclR_C"/>
    <property type="match status" value="1"/>
</dbReference>
<feature type="domain" description="HTH iclR-type" evidence="4">
    <location>
        <begin position="79"/>
        <end position="141"/>
    </location>
</feature>
<dbReference type="PROSITE" id="PS51078">
    <property type="entry name" value="ICLR_ED"/>
    <property type="match status" value="1"/>
</dbReference>
<gene>
    <name evidence="6" type="ORF">HMPREF3213_01960</name>
</gene>
<dbReference type="InterPro" id="IPR029016">
    <property type="entry name" value="GAF-like_dom_sf"/>
</dbReference>
<dbReference type="Gene3D" id="3.30.450.40">
    <property type="match status" value="1"/>
</dbReference>
<dbReference type="InterPro" id="IPR050707">
    <property type="entry name" value="HTH_MetabolicPath_Reg"/>
</dbReference>
<evidence type="ECO:0000259" key="4">
    <source>
        <dbReference type="PROSITE" id="PS51077"/>
    </source>
</evidence>
<dbReference type="GO" id="GO:0003677">
    <property type="term" value="F:DNA binding"/>
    <property type="evidence" value="ECO:0007669"/>
    <property type="project" value="UniProtKB-KW"/>
</dbReference>
<evidence type="ECO:0000313" key="6">
    <source>
        <dbReference type="EMBL" id="KWZ81582.1"/>
    </source>
</evidence>
<comment type="caution">
    <text evidence="6">The sequence shown here is derived from an EMBL/GenBank/DDBJ whole genome shotgun (WGS) entry which is preliminary data.</text>
</comment>
<dbReference type="GO" id="GO:0003700">
    <property type="term" value="F:DNA-binding transcription factor activity"/>
    <property type="evidence" value="ECO:0007669"/>
    <property type="project" value="TreeGrafter"/>
</dbReference>
<dbReference type="PROSITE" id="PS51077">
    <property type="entry name" value="HTH_ICLR"/>
    <property type="match status" value="1"/>
</dbReference>
<proteinExistence type="predicted"/>
<feature type="domain" description="IclR-ED" evidence="5">
    <location>
        <begin position="142"/>
        <end position="324"/>
    </location>
</feature>
<dbReference type="SUPFAM" id="SSF55781">
    <property type="entry name" value="GAF domain-like"/>
    <property type="match status" value="1"/>
</dbReference>
<dbReference type="EMBL" id="LRPN01000071">
    <property type="protein sequence ID" value="KWZ81582.1"/>
    <property type="molecule type" value="Genomic_DNA"/>
</dbReference>
<dbReference type="PANTHER" id="PTHR30136:SF35">
    <property type="entry name" value="HTH-TYPE TRANSCRIPTIONAL REGULATOR RV1719"/>
    <property type="match status" value="1"/>
</dbReference>
<dbReference type="AlphaFoldDB" id="A0A133KQ16"/>
<evidence type="ECO:0000313" key="7">
    <source>
        <dbReference type="Proteomes" id="UP000070376"/>
    </source>
</evidence>
<accession>A0A133KQ16</accession>
<evidence type="ECO:0000256" key="2">
    <source>
        <dbReference type="ARBA" id="ARBA00023125"/>
    </source>
</evidence>
<dbReference type="Proteomes" id="UP000070376">
    <property type="component" value="Unassembled WGS sequence"/>
</dbReference>
<keyword evidence="2" id="KW-0238">DNA-binding</keyword>
<evidence type="ECO:0000256" key="1">
    <source>
        <dbReference type="ARBA" id="ARBA00023015"/>
    </source>
</evidence>
<protein>
    <submittedName>
        <fullName evidence="6">Transcriptional regulator, IclR family protein</fullName>
    </submittedName>
</protein>
<organism evidence="6 7">
    <name type="scientific">Heyndrickxia coagulans</name>
    <name type="common">Weizmannia coagulans</name>
    <dbReference type="NCBI Taxonomy" id="1398"/>
    <lineage>
        <taxon>Bacteria</taxon>
        <taxon>Bacillati</taxon>
        <taxon>Bacillota</taxon>
        <taxon>Bacilli</taxon>
        <taxon>Bacillales</taxon>
        <taxon>Bacillaceae</taxon>
        <taxon>Heyndrickxia</taxon>
    </lineage>
</organism>
<name>A0A133KQ16_HEYCO</name>